<dbReference type="InterPro" id="IPR043128">
    <property type="entry name" value="Rev_trsase/Diguanyl_cyclase"/>
</dbReference>
<dbReference type="SUPFAM" id="SSF56672">
    <property type="entry name" value="DNA/RNA polymerases"/>
    <property type="match status" value="1"/>
</dbReference>
<dbReference type="EMBL" id="VUJU01004462">
    <property type="protein sequence ID" value="KAF0754271.1"/>
    <property type="molecule type" value="Genomic_DNA"/>
</dbReference>
<dbReference type="OrthoDB" id="6628381at2759"/>
<dbReference type="InterPro" id="IPR043502">
    <property type="entry name" value="DNA/RNA_pol_sf"/>
</dbReference>
<dbReference type="GO" id="GO:0071897">
    <property type="term" value="P:DNA biosynthetic process"/>
    <property type="evidence" value="ECO:0007669"/>
    <property type="project" value="UniProtKB-ARBA"/>
</dbReference>
<reference evidence="1 2" key="1">
    <citation type="submission" date="2019-08" db="EMBL/GenBank/DDBJ databases">
        <title>Whole genome of Aphis craccivora.</title>
        <authorList>
            <person name="Voronova N.V."/>
            <person name="Shulinski R.S."/>
            <person name="Bandarenka Y.V."/>
            <person name="Zhorov D.G."/>
            <person name="Warner D."/>
        </authorList>
    </citation>
    <scope>NUCLEOTIDE SEQUENCE [LARGE SCALE GENOMIC DNA]</scope>
    <source>
        <strain evidence="1">180601</strain>
        <tissue evidence="1">Whole Body</tissue>
    </source>
</reference>
<accession>A0A6G0YEL4</accession>
<keyword evidence="2" id="KW-1185">Reference proteome</keyword>
<dbReference type="InterPro" id="IPR050951">
    <property type="entry name" value="Retrovirus_Pol_polyprotein"/>
</dbReference>
<sequence length="110" mass="12737">MMLLHELESYSMRLRAFSTPFGSYQFRRLPFGLANAPEILQQLTSKYFGIGKQGIAPDFERVKSVVELKIPQSIKQLQSFLGMLNFLRIFIPNMFELIEPLKGLLRKDVL</sequence>
<gene>
    <name evidence="1" type="ORF">FWK35_00024361</name>
</gene>
<proteinExistence type="predicted"/>
<dbReference type="Gene3D" id="3.30.70.270">
    <property type="match status" value="1"/>
</dbReference>
<dbReference type="PANTHER" id="PTHR37984:SF5">
    <property type="entry name" value="PROTEIN NYNRIN-LIKE"/>
    <property type="match status" value="1"/>
</dbReference>
<dbReference type="Proteomes" id="UP000478052">
    <property type="component" value="Unassembled WGS sequence"/>
</dbReference>
<evidence type="ECO:0000313" key="2">
    <source>
        <dbReference type="Proteomes" id="UP000478052"/>
    </source>
</evidence>
<dbReference type="PANTHER" id="PTHR37984">
    <property type="entry name" value="PROTEIN CBG26694"/>
    <property type="match status" value="1"/>
</dbReference>
<dbReference type="AlphaFoldDB" id="A0A6G0YEL4"/>
<comment type="caution">
    <text evidence="1">The sequence shown here is derived from an EMBL/GenBank/DDBJ whole genome shotgun (WGS) entry which is preliminary data.</text>
</comment>
<organism evidence="1 2">
    <name type="scientific">Aphis craccivora</name>
    <name type="common">Cowpea aphid</name>
    <dbReference type="NCBI Taxonomy" id="307492"/>
    <lineage>
        <taxon>Eukaryota</taxon>
        <taxon>Metazoa</taxon>
        <taxon>Ecdysozoa</taxon>
        <taxon>Arthropoda</taxon>
        <taxon>Hexapoda</taxon>
        <taxon>Insecta</taxon>
        <taxon>Pterygota</taxon>
        <taxon>Neoptera</taxon>
        <taxon>Paraneoptera</taxon>
        <taxon>Hemiptera</taxon>
        <taxon>Sternorrhyncha</taxon>
        <taxon>Aphidomorpha</taxon>
        <taxon>Aphidoidea</taxon>
        <taxon>Aphididae</taxon>
        <taxon>Aphidini</taxon>
        <taxon>Aphis</taxon>
        <taxon>Aphis</taxon>
    </lineage>
</organism>
<dbReference type="Gene3D" id="3.10.10.10">
    <property type="entry name" value="HIV Type 1 Reverse Transcriptase, subunit A, domain 1"/>
    <property type="match status" value="1"/>
</dbReference>
<evidence type="ECO:0000313" key="1">
    <source>
        <dbReference type="EMBL" id="KAF0754271.1"/>
    </source>
</evidence>
<protein>
    <submittedName>
        <fullName evidence="1">Uncharacterized protein</fullName>
    </submittedName>
</protein>
<name>A0A6G0YEL4_APHCR</name>